<evidence type="ECO:0000313" key="3">
    <source>
        <dbReference type="Proteomes" id="UP000053825"/>
    </source>
</evidence>
<dbReference type="Proteomes" id="UP000053825">
    <property type="component" value="Unassembled WGS sequence"/>
</dbReference>
<reference evidence="2 3" key="1">
    <citation type="submission" date="2015-07" db="EMBL/GenBank/DDBJ databases">
        <title>The genome of Habropoda laboriosa.</title>
        <authorList>
            <person name="Pan H."/>
            <person name="Kapheim K."/>
        </authorList>
    </citation>
    <scope>NUCLEOTIDE SEQUENCE [LARGE SCALE GENOMIC DNA]</scope>
    <source>
        <strain evidence="2">0110345459</strain>
    </source>
</reference>
<evidence type="ECO:0008006" key="4">
    <source>
        <dbReference type="Google" id="ProtNLM"/>
    </source>
</evidence>
<feature type="region of interest" description="Disordered" evidence="1">
    <location>
        <begin position="119"/>
        <end position="144"/>
    </location>
</feature>
<accession>A0A0L7QRT4</accession>
<sequence>MNTNKNPKQCTAVQLKVFFKPKGLNTVGVKEDLMNKLVMSDPALNEFERSTTCPQQILDMRMNRNKRTPQYLVLNHTTQVETIDSSSLYYVELRCWHTTNKLKQHKGQGNPGEIGVFTATEKRRIETRDDPVPGDKGHHRKDLE</sequence>
<dbReference type="AlphaFoldDB" id="A0A0L7QRT4"/>
<proteinExistence type="predicted"/>
<dbReference type="EMBL" id="KQ414771">
    <property type="protein sequence ID" value="KOC61335.1"/>
    <property type="molecule type" value="Genomic_DNA"/>
</dbReference>
<organism evidence="2 3">
    <name type="scientific">Habropoda laboriosa</name>
    <dbReference type="NCBI Taxonomy" id="597456"/>
    <lineage>
        <taxon>Eukaryota</taxon>
        <taxon>Metazoa</taxon>
        <taxon>Ecdysozoa</taxon>
        <taxon>Arthropoda</taxon>
        <taxon>Hexapoda</taxon>
        <taxon>Insecta</taxon>
        <taxon>Pterygota</taxon>
        <taxon>Neoptera</taxon>
        <taxon>Endopterygota</taxon>
        <taxon>Hymenoptera</taxon>
        <taxon>Apocrita</taxon>
        <taxon>Aculeata</taxon>
        <taxon>Apoidea</taxon>
        <taxon>Anthophila</taxon>
        <taxon>Apidae</taxon>
        <taxon>Habropoda</taxon>
    </lineage>
</organism>
<evidence type="ECO:0000313" key="2">
    <source>
        <dbReference type="EMBL" id="KOC61335.1"/>
    </source>
</evidence>
<name>A0A0L7QRT4_9HYME</name>
<protein>
    <recommendedName>
        <fullName evidence="4">SAP domain-containing protein</fullName>
    </recommendedName>
</protein>
<evidence type="ECO:0000256" key="1">
    <source>
        <dbReference type="SAM" id="MobiDB-lite"/>
    </source>
</evidence>
<gene>
    <name evidence="2" type="ORF">WH47_06693</name>
</gene>
<keyword evidence="3" id="KW-1185">Reference proteome</keyword>
<feature type="compositionally biased region" description="Basic and acidic residues" evidence="1">
    <location>
        <begin position="120"/>
        <end position="144"/>
    </location>
</feature>